<accession>A0A840VHT9</accession>
<keyword evidence="2" id="KW-0732">Signal</keyword>
<dbReference type="EMBL" id="JACHFJ010000018">
    <property type="protein sequence ID" value="MBB5374477.1"/>
    <property type="molecule type" value="Genomic_DNA"/>
</dbReference>
<protein>
    <submittedName>
        <fullName evidence="3">Parvulin-like peptidyl-prolyl isomerase</fullName>
    </submittedName>
</protein>
<comment type="caution">
    <text evidence="3">The sequence shown here is derived from an EMBL/GenBank/DDBJ whole genome shotgun (WGS) entry which is preliminary data.</text>
</comment>
<sequence>MRFHRVSFALLASAAFALAQPAAASGLFSKVAIAQVQIAGVESQAQLAAQLNAQGYDHVTLTPIYPTLENPHPELNPGPTNDPNAPVHAGWNGVARKGGQIVQVYATRS</sequence>
<keyword evidence="4" id="KW-1185">Reference proteome</keyword>
<dbReference type="Proteomes" id="UP000553706">
    <property type="component" value="Unassembled WGS sequence"/>
</dbReference>
<proteinExistence type="predicted"/>
<gene>
    <name evidence="3" type="ORF">HNP71_002751</name>
</gene>
<dbReference type="GO" id="GO:0016853">
    <property type="term" value="F:isomerase activity"/>
    <property type="evidence" value="ECO:0007669"/>
    <property type="project" value="UniProtKB-KW"/>
</dbReference>
<evidence type="ECO:0000313" key="3">
    <source>
        <dbReference type="EMBL" id="MBB5374477.1"/>
    </source>
</evidence>
<name>A0A840VHT9_9PROT</name>
<feature type="chain" id="PRO_5032483416" evidence="2">
    <location>
        <begin position="20"/>
        <end position="109"/>
    </location>
</feature>
<evidence type="ECO:0000256" key="2">
    <source>
        <dbReference type="SAM" id="SignalP"/>
    </source>
</evidence>
<feature type="region of interest" description="Disordered" evidence="1">
    <location>
        <begin position="67"/>
        <end position="90"/>
    </location>
</feature>
<evidence type="ECO:0000256" key="1">
    <source>
        <dbReference type="SAM" id="MobiDB-lite"/>
    </source>
</evidence>
<keyword evidence="3" id="KW-0413">Isomerase</keyword>
<feature type="signal peptide" evidence="2">
    <location>
        <begin position="1"/>
        <end position="19"/>
    </location>
</feature>
<organism evidence="3 4">
    <name type="scientific">Acidocella aromatica</name>
    <dbReference type="NCBI Taxonomy" id="1303579"/>
    <lineage>
        <taxon>Bacteria</taxon>
        <taxon>Pseudomonadati</taxon>
        <taxon>Pseudomonadota</taxon>
        <taxon>Alphaproteobacteria</taxon>
        <taxon>Acetobacterales</taxon>
        <taxon>Acidocellaceae</taxon>
        <taxon>Acidocella</taxon>
    </lineage>
</organism>
<dbReference type="AlphaFoldDB" id="A0A840VHT9"/>
<evidence type="ECO:0000313" key="4">
    <source>
        <dbReference type="Proteomes" id="UP000553706"/>
    </source>
</evidence>
<reference evidence="3 4" key="1">
    <citation type="submission" date="2020-08" db="EMBL/GenBank/DDBJ databases">
        <title>Genomic Encyclopedia of Type Strains, Phase IV (KMG-IV): sequencing the most valuable type-strain genomes for metagenomic binning, comparative biology and taxonomic classification.</title>
        <authorList>
            <person name="Goeker M."/>
        </authorList>
    </citation>
    <scope>NUCLEOTIDE SEQUENCE [LARGE SCALE GENOMIC DNA]</scope>
    <source>
        <strain evidence="3 4">DSM 27026</strain>
    </source>
</reference>
<dbReference type="RefSeq" id="WP_183267488.1">
    <property type="nucleotide sequence ID" value="NZ_JACHFJ010000018.1"/>
</dbReference>